<dbReference type="AlphaFoldDB" id="A0A4T0FMV7"/>
<gene>
    <name evidence="3" type="ORF">E3P99_02233</name>
</gene>
<dbReference type="InterPro" id="IPR001810">
    <property type="entry name" value="F-box_dom"/>
</dbReference>
<feature type="compositionally biased region" description="Acidic residues" evidence="1">
    <location>
        <begin position="604"/>
        <end position="638"/>
    </location>
</feature>
<evidence type="ECO:0000256" key="1">
    <source>
        <dbReference type="SAM" id="MobiDB-lite"/>
    </source>
</evidence>
<sequence>MKHLPTETLILIANELDLDSLKSFALISKQFLAIFNTIELQYKYWLEIYNQCDRSSNNPDAMQHRLNKVKNLQHNLNNFKVQQHHVLVRDPQAAFQANTDPTRELPYNSPLGFSNLRVLRDGYLLISTRAGMFELYKLPVSNGASNDSPESVQPMYPSVVRFRIGDIDSTKSLESGLGDWQVQDYDLDVENDLIVCCVKHFQRPHSRTQFYFHFFSLSRAFNDQQAVQHPLASEPFTHTLLEASSVASFQLQLNGPHLLVQFNERDKDSTVSVWDWTNHMALEAVYNEDVNLCEAAAFLTSDIIALAIVRVKSGGPLIQCVQIDPAQQRAVEQRYTNGLPDKTNPEDIETAGFKILSEFHIFDDSTDIRRHVPFIFAEPVVSHTTDASLRNRGSIQPTEESGFLCIEVASSDYLSNDIYPATFIVQKKRLLDNLVERSIKDAQHSRSFPLETDEKGGVFQPEFLAGVTRVVNEPKSVYPMYGTRFCNVPKVNMLELMDFNPRLKMSKPDDLNADEKVLDGGRLRRLQRYMHSHEQGTLVNTHTGDQDAMITQIAERVRQYVADEDNPRVDPIELMHDTIADENRRYLAHIARLPEGNNTRGEEVDNDHDNEDNEGNDIEEDEDEDEYDEEDEDEDDDDDHHFNVMQEIDISDVSDEEERNMGHLAPSQRQPAVAGSKQSINVTSTQRVYKDKDGDDNYGEFHLPYRTVLTFTDLGVESAMIDKECIVLETYNPVNTVFHVLTF</sequence>
<evidence type="ECO:0000313" key="3">
    <source>
        <dbReference type="EMBL" id="TIA89105.1"/>
    </source>
</evidence>
<dbReference type="PROSITE" id="PS50181">
    <property type="entry name" value="FBOX"/>
    <property type="match status" value="1"/>
</dbReference>
<dbReference type="Proteomes" id="UP000310189">
    <property type="component" value="Unassembled WGS sequence"/>
</dbReference>
<comment type="caution">
    <text evidence="3">The sequence shown here is derived from an EMBL/GenBank/DDBJ whole genome shotgun (WGS) entry which is preliminary data.</text>
</comment>
<evidence type="ECO:0000313" key="4">
    <source>
        <dbReference type="Proteomes" id="UP000310189"/>
    </source>
</evidence>
<name>A0A4T0FMV7_9BASI</name>
<proteinExistence type="predicted"/>
<feature type="region of interest" description="Disordered" evidence="1">
    <location>
        <begin position="654"/>
        <end position="687"/>
    </location>
</feature>
<organism evidence="3 4">
    <name type="scientific">Wallemia hederae</name>
    <dbReference type="NCBI Taxonomy" id="1540922"/>
    <lineage>
        <taxon>Eukaryota</taxon>
        <taxon>Fungi</taxon>
        <taxon>Dikarya</taxon>
        <taxon>Basidiomycota</taxon>
        <taxon>Wallemiomycotina</taxon>
        <taxon>Wallemiomycetes</taxon>
        <taxon>Wallemiales</taxon>
        <taxon>Wallemiaceae</taxon>
        <taxon>Wallemia</taxon>
    </lineage>
</organism>
<reference evidence="3 4" key="1">
    <citation type="submission" date="2019-03" db="EMBL/GenBank/DDBJ databases">
        <title>Sequencing 23 genomes of Wallemia ichthyophaga.</title>
        <authorList>
            <person name="Gostincar C."/>
        </authorList>
    </citation>
    <scope>NUCLEOTIDE SEQUENCE [LARGE SCALE GENOMIC DNA]</scope>
    <source>
        <strain evidence="3 4">EXF-5753</strain>
    </source>
</reference>
<feature type="region of interest" description="Disordered" evidence="1">
    <location>
        <begin position="593"/>
        <end position="641"/>
    </location>
</feature>
<accession>A0A4T0FMV7</accession>
<evidence type="ECO:0000259" key="2">
    <source>
        <dbReference type="PROSITE" id="PS50181"/>
    </source>
</evidence>
<protein>
    <recommendedName>
        <fullName evidence="2">F-box domain-containing protein</fullName>
    </recommendedName>
</protein>
<keyword evidence="4" id="KW-1185">Reference proteome</keyword>
<dbReference type="EMBL" id="SPNW01000030">
    <property type="protein sequence ID" value="TIA89105.1"/>
    <property type="molecule type" value="Genomic_DNA"/>
</dbReference>
<feature type="compositionally biased region" description="Polar residues" evidence="1">
    <location>
        <begin position="676"/>
        <end position="687"/>
    </location>
</feature>
<dbReference type="OrthoDB" id="3360621at2759"/>
<feature type="domain" description="F-box" evidence="2">
    <location>
        <begin position="1"/>
        <end position="48"/>
    </location>
</feature>